<comment type="function">
    <text evidence="2">Pyridoxal 5'-phosphate (PLP)-binding protein, which is involved in PLP homeostasis.</text>
</comment>
<proteinExistence type="inferred from homology"/>
<dbReference type="SUPFAM" id="SSF51419">
    <property type="entry name" value="PLP-binding barrel"/>
    <property type="match status" value="1"/>
</dbReference>
<sequence>MTNDIFGPFPGDPARFPDKVWLDALTEGQRARYEELGTNLEVVERRIADACAAAGRAREEVRLIVVTKTYPAEDTALLAGLGVTDVAENRDQDAAPKAEQCRNLPLDWHFVGQLQTNKVRSVVRYADHVHSVDRPRLVESLGAAVRKVERADLGCLVQIALDKEGPLGGSAARDEVEHRAGVAPADVLALADAIADTPGLRLDGVMTVAPLAGPLAGDPAAAFDRLAEIATAVRAAHPAATMVSAGMSGDLEQAIAAGATHVRVGTAVLGVRSPLR</sequence>
<dbReference type="HAMAP" id="MF_02087">
    <property type="entry name" value="PLP_homeostasis"/>
    <property type="match status" value="1"/>
</dbReference>
<gene>
    <name evidence="5" type="ORF">ACFP3U_03505</name>
</gene>
<dbReference type="InterPro" id="IPR001608">
    <property type="entry name" value="Ala_racemase_N"/>
</dbReference>
<name>A0ABW0WZC2_9ACTN</name>
<dbReference type="RefSeq" id="WP_380223633.1">
    <property type="nucleotide sequence ID" value="NZ_JBHSOF010000002.1"/>
</dbReference>
<dbReference type="InterPro" id="IPR011078">
    <property type="entry name" value="PyrdxlP_homeostasis"/>
</dbReference>
<dbReference type="EMBL" id="JBHSOF010000002">
    <property type="protein sequence ID" value="MFC5662044.1"/>
    <property type="molecule type" value="Genomic_DNA"/>
</dbReference>
<keyword evidence="1 2" id="KW-0663">Pyridoxal phosphate</keyword>
<comment type="similarity">
    <text evidence="2 3">Belongs to the pyridoxal phosphate-binding protein YggS/PROSC family.</text>
</comment>
<dbReference type="PANTHER" id="PTHR10146">
    <property type="entry name" value="PROLINE SYNTHETASE CO-TRANSCRIBED BACTERIAL HOMOLOG PROTEIN"/>
    <property type="match status" value="1"/>
</dbReference>
<dbReference type="CDD" id="cd00635">
    <property type="entry name" value="PLPDE_III_YBL036c_like"/>
    <property type="match status" value="1"/>
</dbReference>
<protein>
    <recommendedName>
        <fullName evidence="2">Pyridoxal phosphate homeostasis protein</fullName>
        <shortName evidence="2">PLP homeostasis protein</shortName>
    </recommendedName>
</protein>
<comment type="caution">
    <text evidence="5">The sequence shown here is derived from an EMBL/GenBank/DDBJ whole genome shotgun (WGS) entry which is preliminary data.</text>
</comment>
<dbReference type="PIRSF" id="PIRSF004848">
    <property type="entry name" value="YBL036c_PLPDEIII"/>
    <property type="match status" value="1"/>
</dbReference>
<evidence type="ECO:0000259" key="4">
    <source>
        <dbReference type="Pfam" id="PF01168"/>
    </source>
</evidence>
<keyword evidence="6" id="KW-1185">Reference proteome</keyword>
<dbReference type="PANTHER" id="PTHR10146:SF14">
    <property type="entry name" value="PYRIDOXAL PHOSPHATE HOMEOSTASIS PROTEIN"/>
    <property type="match status" value="1"/>
</dbReference>
<evidence type="ECO:0000256" key="1">
    <source>
        <dbReference type="ARBA" id="ARBA00022898"/>
    </source>
</evidence>
<evidence type="ECO:0000313" key="6">
    <source>
        <dbReference type="Proteomes" id="UP001595975"/>
    </source>
</evidence>
<accession>A0ABW0WZC2</accession>
<dbReference type="PROSITE" id="PS01211">
    <property type="entry name" value="UPF0001"/>
    <property type="match status" value="1"/>
</dbReference>
<dbReference type="Proteomes" id="UP001595975">
    <property type="component" value="Unassembled WGS sequence"/>
</dbReference>
<dbReference type="Pfam" id="PF01168">
    <property type="entry name" value="Ala_racemase_N"/>
    <property type="match status" value="1"/>
</dbReference>
<reference evidence="6" key="1">
    <citation type="journal article" date="2019" name="Int. J. Syst. Evol. Microbiol.">
        <title>The Global Catalogue of Microorganisms (GCM) 10K type strain sequencing project: providing services to taxonomists for standard genome sequencing and annotation.</title>
        <authorList>
            <consortium name="The Broad Institute Genomics Platform"/>
            <consortium name="The Broad Institute Genome Sequencing Center for Infectious Disease"/>
            <person name="Wu L."/>
            <person name="Ma J."/>
        </authorList>
    </citation>
    <scope>NUCLEOTIDE SEQUENCE [LARGE SCALE GENOMIC DNA]</scope>
    <source>
        <strain evidence="6">CGMCC 4.1437</strain>
    </source>
</reference>
<dbReference type="InterPro" id="IPR029066">
    <property type="entry name" value="PLP-binding_barrel"/>
</dbReference>
<feature type="domain" description="Alanine racemase N-terminal" evidence="4">
    <location>
        <begin position="56"/>
        <end position="272"/>
    </location>
</feature>
<evidence type="ECO:0000313" key="5">
    <source>
        <dbReference type="EMBL" id="MFC5662044.1"/>
    </source>
</evidence>
<feature type="modified residue" description="N6-(pyridoxal phosphate)lysine" evidence="2">
    <location>
        <position position="68"/>
    </location>
</feature>
<evidence type="ECO:0000256" key="3">
    <source>
        <dbReference type="RuleBase" id="RU004514"/>
    </source>
</evidence>
<evidence type="ECO:0000256" key="2">
    <source>
        <dbReference type="HAMAP-Rule" id="MF_02087"/>
    </source>
</evidence>
<organism evidence="5 6">
    <name type="scientific">Kitasatospora misakiensis</name>
    <dbReference type="NCBI Taxonomy" id="67330"/>
    <lineage>
        <taxon>Bacteria</taxon>
        <taxon>Bacillati</taxon>
        <taxon>Actinomycetota</taxon>
        <taxon>Actinomycetes</taxon>
        <taxon>Kitasatosporales</taxon>
        <taxon>Streptomycetaceae</taxon>
        <taxon>Kitasatospora</taxon>
    </lineage>
</organism>
<dbReference type="NCBIfam" id="TIGR00044">
    <property type="entry name" value="YggS family pyridoxal phosphate-dependent enzyme"/>
    <property type="match status" value="1"/>
</dbReference>
<dbReference type="Gene3D" id="3.20.20.10">
    <property type="entry name" value="Alanine racemase"/>
    <property type="match status" value="1"/>
</dbReference>